<feature type="domain" description="AMP-dependent synthetase/ligase" evidence="3">
    <location>
        <begin position="32"/>
        <end position="396"/>
    </location>
</feature>
<dbReference type="SUPFAM" id="SSF56801">
    <property type="entry name" value="Acetyl-CoA synthetase-like"/>
    <property type="match status" value="1"/>
</dbReference>
<dbReference type="RefSeq" id="WP_326834919.1">
    <property type="nucleotide sequence ID" value="NZ_CP142149.1"/>
</dbReference>
<evidence type="ECO:0000256" key="2">
    <source>
        <dbReference type="ARBA" id="ARBA00022598"/>
    </source>
</evidence>
<comment type="similarity">
    <text evidence="1">Belongs to the ATP-dependent AMP-binding enzyme family.</text>
</comment>
<evidence type="ECO:0000313" key="4">
    <source>
        <dbReference type="EMBL" id="WSE32111.1"/>
    </source>
</evidence>
<evidence type="ECO:0000256" key="1">
    <source>
        <dbReference type="ARBA" id="ARBA00006432"/>
    </source>
</evidence>
<dbReference type="Pfam" id="PF00501">
    <property type="entry name" value="AMP-binding"/>
    <property type="match status" value="1"/>
</dbReference>
<dbReference type="PANTHER" id="PTHR43201">
    <property type="entry name" value="ACYL-COA SYNTHETASE"/>
    <property type="match status" value="1"/>
</dbReference>
<sequence length="544" mass="58540">MKAFSVRPTPDAVQRHRASGVWRADGLVEDVFRWAERTPDAEAVLAFRRDGGSVTLTYRELAGWVERFAAALAELGISAGDVVSVQLPNWWQALALALACWRRGAVLASVMTTIRGRELERMLAAVEATVFVTTDRWDGYEHAATVAEMASRLPALRHRVVLGDVVEDGEIDFVQFFQEQPHPSPAPHSTDPDAVAVVLFTSGTTGEPKAALRTLNTLYAQVSAQQTSQGGTPSRLYTPQSLMHVVGLLGASVSFVTGGALLLVDRWQARGVAQLLVETAIEHVILVPSFLSELLAAVHQDGIRLPRLREITMAGTVASLELVAETREVLGLSPQAQWGMTEGGSIHTRPEDPPDWAARSIGRAGAGTEVELRAVVADGPVSDENPGRLMIRGGSVCLATMGRDTGTLRVLAEQDEGWYDTGDLAVVDGRGGYRLVGRASDRIGGAFMIPVADVENALRAHPDITDVAIVGHRADTEGCAVIVTTAPVSLPGMRAYLSGLGMTEWYWPTRVERVKALPRNHMGKVEKARLRAWLAGQAESPAPA</sequence>
<evidence type="ECO:0000313" key="5">
    <source>
        <dbReference type="Proteomes" id="UP001330812"/>
    </source>
</evidence>
<evidence type="ECO:0000259" key="3">
    <source>
        <dbReference type="Pfam" id="PF00501"/>
    </source>
</evidence>
<dbReference type="Gene3D" id="3.30.300.30">
    <property type="match status" value="1"/>
</dbReference>
<dbReference type="InterPro" id="IPR045851">
    <property type="entry name" value="AMP-bd_C_sf"/>
</dbReference>
<organism evidence="4 5">
    <name type="scientific">Amycolatopsis rhabdoformis</name>
    <dbReference type="NCBI Taxonomy" id="1448059"/>
    <lineage>
        <taxon>Bacteria</taxon>
        <taxon>Bacillati</taxon>
        <taxon>Actinomycetota</taxon>
        <taxon>Actinomycetes</taxon>
        <taxon>Pseudonocardiales</taxon>
        <taxon>Pseudonocardiaceae</taxon>
        <taxon>Amycolatopsis</taxon>
    </lineage>
</organism>
<proteinExistence type="inferred from homology"/>
<dbReference type="Gene3D" id="3.40.50.12780">
    <property type="entry name" value="N-terminal domain of ligase-like"/>
    <property type="match status" value="1"/>
</dbReference>
<accession>A0ABZ1IEF0</accession>
<name>A0ABZ1IEF0_9PSEU</name>
<dbReference type="InterPro" id="IPR000873">
    <property type="entry name" value="AMP-dep_synth/lig_dom"/>
</dbReference>
<protein>
    <submittedName>
        <fullName evidence="4">AMP-binding protein</fullName>
    </submittedName>
</protein>
<dbReference type="PROSITE" id="PS00455">
    <property type="entry name" value="AMP_BINDING"/>
    <property type="match status" value="1"/>
</dbReference>
<keyword evidence="2" id="KW-0436">Ligase</keyword>
<reference evidence="4 5" key="1">
    <citation type="journal article" date="2015" name="Int. J. Syst. Evol. Microbiol.">
        <title>Amycolatopsis rhabdoformis sp. nov., an actinomycete isolated from a tropical forest soil.</title>
        <authorList>
            <person name="Souza W.R."/>
            <person name="Silva R.E."/>
            <person name="Goodfellow M."/>
            <person name="Busarakam K."/>
            <person name="Figueiro F.S."/>
            <person name="Ferreira D."/>
            <person name="Rodrigues-Filho E."/>
            <person name="Moraes L.A.B."/>
            <person name="Zucchi T.D."/>
        </authorList>
    </citation>
    <scope>NUCLEOTIDE SEQUENCE [LARGE SCALE GENOMIC DNA]</scope>
    <source>
        <strain evidence="4 5">NCIMB 14900</strain>
    </source>
</reference>
<gene>
    <name evidence="4" type="ORF">VSH64_08320</name>
</gene>
<dbReference type="EMBL" id="CP142149">
    <property type="protein sequence ID" value="WSE32111.1"/>
    <property type="molecule type" value="Genomic_DNA"/>
</dbReference>
<dbReference type="InterPro" id="IPR020845">
    <property type="entry name" value="AMP-binding_CS"/>
</dbReference>
<dbReference type="InterPro" id="IPR042099">
    <property type="entry name" value="ANL_N_sf"/>
</dbReference>
<keyword evidence="5" id="KW-1185">Reference proteome</keyword>
<dbReference type="Proteomes" id="UP001330812">
    <property type="component" value="Chromosome"/>
</dbReference>
<dbReference type="PANTHER" id="PTHR43201:SF5">
    <property type="entry name" value="MEDIUM-CHAIN ACYL-COA LIGASE ACSF2, MITOCHONDRIAL"/>
    <property type="match status" value="1"/>
</dbReference>